<reference evidence="1 2" key="1">
    <citation type="submission" date="2020-08" db="EMBL/GenBank/DDBJ databases">
        <title>Sequencing the genomes of 1000 actinobacteria strains.</title>
        <authorList>
            <person name="Klenk H.-P."/>
        </authorList>
    </citation>
    <scope>NUCLEOTIDE SEQUENCE [LARGE SCALE GENOMIC DNA]</scope>
    <source>
        <strain evidence="1 2">DSM 24947</strain>
    </source>
</reference>
<organism evidence="1 2">
    <name type="scientific">Microbacterium marinum</name>
    <dbReference type="NCBI Taxonomy" id="421115"/>
    <lineage>
        <taxon>Bacteria</taxon>
        <taxon>Bacillati</taxon>
        <taxon>Actinomycetota</taxon>
        <taxon>Actinomycetes</taxon>
        <taxon>Micrococcales</taxon>
        <taxon>Microbacteriaceae</taxon>
        <taxon>Microbacterium</taxon>
    </lineage>
</organism>
<proteinExistence type="predicted"/>
<dbReference type="EMBL" id="JACHMD010000001">
    <property type="protein sequence ID" value="MBB4666967.1"/>
    <property type="molecule type" value="Genomic_DNA"/>
</dbReference>
<name>A0A7W7FIE1_9MICO</name>
<dbReference type="SUPFAM" id="SSF143100">
    <property type="entry name" value="TTHA1013/TTHA0281-like"/>
    <property type="match status" value="1"/>
</dbReference>
<evidence type="ECO:0000313" key="2">
    <source>
        <dbReference type="Proteomes" id="UP000573729"/>
    </source>
</evidence>
<comment type="caution">
    <text evidence="1">The sequence shown here is derived from an EMBL/GenBank/DDBJ whole genome shotgun (WGS) entry which is preliminary data.</text>
</comment>
<dbReference type="InterPro" id="IPR035069">
    <property type="entry name" value="TTHA1013/TTHA0281-like"/>
</dbReference>
<dbReference type="AlphaFoldDB" id="A0A7W7FIE1"/>
<accession>A0A7W7FIE1</accession>
<keyword evidence="2" id="KW-1185">Reference proteome</keyword>
<evidence type="ECO:0000313" key="1">
    <source>
        <dbReference type="EMBL" id="MBB4666967.1"/>
    </source>
</evidence>
<gene>
    <name evidence="1" type="ORF">BKA24_001676</name>
</gene>
<sequence length="168" mass="18493">MRVTANATRSGDWWAVEVPAIPGLFTQAKRLDQVADEVIDAAAMLGEEVEAVDVEVVEISESFTANDIRGILREVLDTRAQARNAEALSGIVVRRAISAFRAEGLTVRDVAVMLQLSPQRVSVLDREPEVSPAVPGAPVLREERLDNEQILAEVRETAKRNARRVARR</sequence>
<dbReference type="Proteomes" id="UP000573729">
    <property type="component" value="Unassembled WGS sequence"/>
</dbReference>
<protein>
    <submittedName>
        <fullName evidence="1">Putative RNase H-like HicB family nuclease</fullName>
    </submittedName>
</protein>
<dbReference type="RefSeq" id="WP_184216986.1">
    <property type="nucleotide sequence ID" value="NZ_JACHMD010000001.1"/>
</dbReference>